<organism evidence="1 2">
    <name type="scientific">Synechococcus lacustris str. Tous</name>
    <dbReference type="NCBI Taxonomy" id="1910958"/>
    <lineage>
        <taxon>Bacteria</taxon>
        <taxon>Bacillati</taxon>
        <taxon>Cyanobacteriota</taxon>
        <taxon>Cyanophyceae</taxon>
        <taxon>Synechococcales</taxon>
        <taxon>Synechococcaceae</taxon>
        <taxon>Synechococcus</taxon>
    </lineage>
</organism>
<evidence type="ECO:0000313" key="1">
    <source>
        <dbReference type="EMBL" id="PSI02377.1"/>
    </source>
</evidence>
<proteinExistence type="predicted"/>
<reference evidence="2" key="1">
    <citation type="submission" date="2018-03" db="EMBL/GenBank/DDBJ databases">
        <title>Ecological and genomic features of two cosmopolitan and abundant freshwater picocyanobacteria.</title>
        <authorList>
            <person name="Cabello-Yeves P.J."/>
            <person name="Picazo A."/>
            <person name="Camacho A."/>
            <person name="Callieri C."/>
            <person name="Rosselli R."/>
            <person name="Roda-Garcia J."/>
            <person name="Coutinho F.H."/>
            <person name="Rodriguez-Valera F."/>
        </authorList>
    </citation>
    <scope>NUCLEOTIDE SEQUENCE [LARGE SCALE GENOMIC DNA]</scope>
    <source>
        <strain evidence="2">Tous</strain>
    </source>
</reference>
<dbReference type="RefSeq" id="WP_106499213.1">
    <property type="nucleotide sequence ID" value="NZ_PXVC01000007.1"/>
</dbReference>
<dbReference type="AlphaFoldDB" id="A0A2P7EGM4"/>
<accession>A0A2P7EGM4</accession>
<name>A0A2P7EGM4_9SYNE</name>
<sequence length="64" mass="7097">MTSSSEASEQSDAKELITALEQDRGWLLRELDGGSWPELRLDLAALERELGQLLELASQKISPN</sequence>
<evidence type="ECO:0000313" key="2">
    <source>
        <dbReference type="Proteomes" id="UP000240206"/>
    </source>
</evidence>
<dbReference type="Proteomes" id="UP000240206">
    <property type="component" value="Unassembled WGS sequence"/>
</dbReference>
<comment type="caution">
    <text evidence="1">The sequence shown here is derived from an EMBL/GenBank/DDBJ whole genome shotgun (WGS) entry which is preliminary data.</text>
</comment>
<protein>
    <submittedName>
        <fullName evidence="1">Uncharacterized protein</fullName>
    </submittedName>
</protein>
<gene>
    <name evidence="1" type="ORF">C7K08_03230</name>
</gene>
<keyword evidence="2" id="KW-1185">Reference proteome</keyword>
<dbReference type="EMBL" id="PXVC01000007">
    <property type="protein sequence ID" value="PSI02377.1"/>
    <property type="molecule type" value="Genomic_DNA"/>
</dbReference>
<dbReference type="STRING" id="1910958.BTM30_03100"/>